<dbReference type="EMBL" id="JAWJAY010000001">
    <property type="protein sequence ID" value="MDV2884081.1"/>
    <property type="molecule type" value="Genomic_DNA"/>
</dbReference>
<sequence>MMQQTRLTLQFHHGVDVFGENIFKDKRFNNIKGTSLDIDLEETALALGTLQKHSLIGVVRNNSYSLA</sequence>
<dbReference type="AlphaFoldDB" id="A0AAJ2KSL6"/>
<dbReference type="InterPro" id="IPR012454">
    <property type="entry name" value="DUF1659"/>
</dbReference>
<dbReference type="Pfam" id="PF07872">
    <property type="entry name" value="DUF1659"/>
    <property type="match status" value="1"/>
</dbReference>
<evidence type="ECO:0000313" key="3">
    <source>
        <dbReference type="Proteomes" id="UP001285636"/>
    </source>
</evidence>
<evidence type="ECO:0000313" key="2">
    <source>
        <dbReference type="EMBL" id="MDV2884081.1"/>
    </source>
</evidence>
<feature type="domain" description="DUF1659" evidence="1">
    <location>
        <begin position="3"/>
        <end position="66"/>
    </location>
</feature>
<name>A0AAJ2KSL6_ALKPS</name>
<protein>
    <submittedName>
        <fullName evidence="2">DUF1659 domain-containing protein</fullName>
    </submittedName>
</protein>
<organism evidence="2 3">
    <name type="scientific">Alkalihalophilus pseudofirmus</name>
    <name type="common">Bacillus pseudofirmus</name>
    <dbReference type="NCBI Taxonomy" id="79885"/>
    <lineage>
        <taxon>Bacteria</taxon>
        <taxon>Bacillati</taxon>
        <taxon>Bacillota</taxon>
        <taxon>Bacilli</taxon>
        <taxon>Bacillales</taxon>
        <taxon>Bacillaceae</taxon>
        <taxon>Alkalihalophilus</taxon>
    </lineage>
</organism>
<evidence type="ECO:0000259" key="1">
    <source>
        <dbReference type="Pfam" id="PF07872"/>
    </source>
</evidence>
<dbReference type="RefSeq" id="WP_012958247.1">
    <property type="nucleotide sequence ID" value="NZ_CP117835.1"/>
</dbReference>
<dbReference type="Proteomes" id="UP001285636">
    <property type="component" value="Unassembled WGS sequence"/>
</dbReference>
<gene>
    <name evidence="2" type="ORF">RYX45_02755</name>
</gene>
<reference evidence="2" key="1">
    <citation type="submission" date="2023-10" db="EMBL/GenBank/DDBJ databases">
        <title>Screening of Alkalihalophilus pseudofirmusBZ-TG-HK211 and Its Alleviation of Salt Stress on Rapeseed Growth.</title>
        <authorList>
            <person name="Zhao B."/>
            <person name="Guo T."/>
        </authorList>
    </citation>
    <scope>NUCLEOTIDE SEQUENCE</scope>
    <source>
        <strain evidence="2">BZ-TG-HK211</strain>
    </source>
</reference>
<accession>A0AAJ2KSL6</accession>
<comment type="caution">
    <text evidence="2">The sequence shown here is derived from an EMBL/GenBank/DDBJ whole genome shotgun (WGS) entry which is preliminary data.</text>
</comment>
<proteinExistence type="predicted"/>